<name>A0A5N6QDT3_9ROSI</name>
<dbReference type="InterPro" id="IPR001245">
    <property type="entry name" value="Ser-Thr/Tyr_kinase_cat_dom"/>
</dbReference>
<gene>
    <name evidence="3" type="ORF">FH972_001091</name>
</gene>
<dbReference type="GO" id="GO:0005524">
    <property type="term" value="F:ATP binding"/>
    <property type="evidence" value="ECO:0007669"/>
    <property type="project" value="InterPro"/>
</dbReference>
<proteinExistence type="predicted"/>
<dbReference type="PROSITE" id="PS50011">
    <property type="entry name" value="PROTEIN_KINASE_DOM"/>
    <property type="match status" value="1"/>
</dbReference>
<sequence>MAPEYALWGYLTNKADVYSFGVVALEIVAGKSHMNFRPNDNYVCLLDWALVLQQKGSLVELVDPKLGSEFNEEAIRMIKVALLCSNPSPALRPTMSAVVSMLEGQTVVHELLMDPSIYGEELRFNALRHPLDEINEAESLILSSVPT</sequence>
<protein>
    <recommendedName>
        <fullName evidence="2">Protein kinase domain-containing protein</fullName>
    </recommendedName>
</protein>
<dbReference type="OrthoDB" id="1938112at2759"/>
<comment type="subcellular location">
    <subcellularLocation>
        <location evidence="1">Membrane</location>
        <topology evidence="1">Single-pass type I membrane protein</topology>
    </subcellularLocation>
</comment>
<dbReference type="AlphaFoldDB" id="A0A5N6QDT3"/>
<accession>A0A5N6QDT3</accession>
<dbReference type="PANTHER" id="PTHR48006:SF66">
    <property type="entry name" value="PROTEIN KINASE DOMAIN-CONTAINING PROTEIN"/>
    <property type="match status" value="1"/>
</dbReference>
<keyword evidence="4" id="KW-1185">Reference proteome</keyword>
<dbReference type="EMBL" id="CM017321">
    <property type="protein sequence ID" value="KAE7996360.1"/>
    <property type="molecule type" value="Genomic_DNA"/>
</dbReference>
<evidence type="ECO:0000256" key="1">
    <source>
        <dbReference type="ARBA" id="ARBA00004479"/>
    </source>
</evidence>
<feature type="domain" description="Protein kinase" evidence="2">
    <location>
        <begin position="1"/>
        <end position="112"/>
    </location>
</feature>
<organism evidence="3 4">
    <name type="scientific">Carpinus fangiana</name>
    <dbReference type="NCBI Taxonomy" id="176857"/>
    <lineage>
        <taxon>Eukaryota</taxon>
        <taxon>Viridiplantae</taxon>
        <taxon>Streptophyta</taxon>
        <taxon>Embryophyta</taxon>
        <taxon>Tracheophyta</taxon>
        <taxon>Spermatophyta</taxon>
        <taxon>Magnoliopsida</taxon>
        <taxon>eudicotyledons</taxon>
        <taxon>Gunneridae</taxon>
        <taxon>Pentapetalae</taxon>
        <taxon>rosids</taxon>
        <taxon>fabids</taxon>
        <taxon>Fagales</taxon>
        <taxon>Betulaceae</taxon>
        <taxon>Carpinus</taxon>
    </lineage>
</organism>
<dbReference type="GO" id="GO:0004672">
    <property type="term" value="F:protein kinase activity"/>
    <property type="evidence" value="ECO:0007669"/>
    <property type="project" value="InterPro"/>
</dbReference>
<evidence type="ECO:0000313" key="4">
    <source>
        <dbReference type="Proteomes" id="UP000327013"/>
    </source>
</evidence>
<dbReference type="InterPro" id="IPR000719">
    <property type="entry name" value="Prot_kinase_dom"/>
</dbReference>
<dbReference type="Proteomes" id="UP000327013">
    <property type="component" value="Chromosome 1"/>
</dbReference>
<evidence type="ECO:0000259" key="2">
    <source>
        <dbReference type="PROSITE" id="PS50011"/>
    </source>
</evidence>
<dbReference type="Pfam" id="PF07714">
    <property type="entry name" value="PK_Tyr_Ser-Thr"/>
    <property type="match status" value="1"/>
</dbReference>
<dbReference type="Gene3D" id="1.10.510.10">
    <property type="entry name" value="Transferase(Phosphotransferase) domain 1"/>
    <property type="match status" value="1"/>
</dbReference>
<dbReference type="InterPro" id="IPR051824">
    <property type="entry name" value="LRR_Rcpt-Like_S/T_Kinase"/>
</dbReference>
<evidence type="ECO:0000313" key="3">
    <source>
        <dbReference type="EMBL" id="KAE7996360.1"/>
    </source>
</evidence>
<dbReference type="PANTHER" id="PTHR48006">
    <property type="entry name" value="LEUCINE-RICH REPEAT-CONTAINING PROTEIN DDB_G0281931-RELATED"/>
    <property type="match status" value="1"/>
</dbReference>
<reference evidence="3 4" key="1">
    <citation type="submission" date="2019-06" db="EMBL/GenBank/DDBJ databases">
        <title>A chromosomal-level reference genome of Carpinus fangiana (Coryloideae, Betulaceae).</title>
        <authorList>
            <person name="Yang X."/>
            <person name="Wang Z."/>
            <person name="Zhang L."/>
            <person name="Hao G."/>
            <person name="Liu J."/>
            <person name="Yang Y."/>
        </authorList>
    </citation>
    <scope>NUCLEOTIDE SEQUENCE [LARGE SCALE GENOMIC DNA]</scope>
    <source>
        <strain evidence="3">Cfa_2016G</strain>
        <tissue evidence="3">Leaf</tissue>
    </source>
</reference>
<dbReference type="SUPFAM" id="SSF56112">
    <property type="entry name" value="Protein kinase-like (PK-like)"/>
    <property type="match status" value="1"/>
</dbReference>
<dbReference type="GO" id="GO:0016020">
    <property type="term" value="C:membrane"/>
    <property type="evidence" value="ECO:0007669"/>
    <property type="project" value="UniProtKB-SubCell"/>
</dbReference>
<dbReference type="InterPro" id="IPR011009">
    <property type="entry name" value="Kinase-like_dom_sf"/>
</dbReference>